<dbReference type="InterPro" id="IPR050204">
    <property type="entry name" value="AraC_XylS_family_regulators"/>
</dbReference>
<protein>
    <submittedName>
        <fullName evidence="5">Helix-turn-helix domain-containing protein</fullName>
    </submittedName>
</protein>
<sequence length="335" mass="37071">MIRTVFSTAEIPPERRLAAFDRFQAAGSHAMRVLSDEPRDFQATARALDLELADVVELTCSSAEVRRTPQLIRAHDPGLYSVVFPLRGGIVVAQSGRQAVLGHRDLALYESRYPLRVRITAENGAATLVRAQVPRALVPWPSPQIDRILATTLSGTSGVGALLVDFLVRVTAEFGAYRQADLPRLGRVAVDLLNGVIAHHLQAGPWDDAHPYGLLPRIQDHVRRHLHDPRLSPRSIAAAHHISVSHLHRLFQSHDMPVTAWIRRLRLEHARLDLGDPALRPLPVHRIAALWGFKDHATFTRAFRAAYGIAPSDYRHRVRTSAPSPAAGASRGRTT</sequence>
<dbReference type="GO" id="GO:0003700">
    <property type="term" value="F:DNA-binding transcription factor activity"/>
    <property type="evidence" value="ECO:0007669"/>
    <property type="project" value="InterPro"/>
</dbReference>
<evidence type="ECO:0000256" key="1">
    <source>
        <dbReference type="ARBA" id="ARBA00023015"/>
    </source>
</evidence>
<dbReference type="PANTHER" id="PTHR46796:SF6">
    <property type="entry name" value="ARAC SUBFAMILY"/>
    <property type="match status" value="1"/>
</dbReference>
<dbReference type="InterPro" id="IPR035418">
    <property type="entry name" value="AraC-bd_2"/>
</dbReference>
<dbReference type="PROSITE" id="PS01124">
    <property type="entry name" value="HTH_ARAC_FAMILY_2"/>
    <property type="match status" value="1"/>
</dbReference>
<dbReference type="GO" id="GO:0043565">
    <property type="term" value="F:sequence-specific DNA binding"/>
    <property type="evidence" value="ECO:0007669"/>
    <property type="project" value="InterPro"/>
</dbReference>
<dbReference type="EMBL" id="SMKY01000155">
    <property type="protein sequence ID" value="TDD75394.1"/>
    <property type="molecule type" value="Genomic_DNA"/>
</dbReference>
<dbReference type="Pfam" id="PF14525">
    <property type="entry name" value="AraC_binding_2"/>
    <property type="match status" value="1"/>
</dbReference>
<keyword evidence="6" id="KW-1185">Reference proteome</keyword>
<gene>
    <name evidence="5" type="ORF">E1293_28255</name>
</gene>
<keyword evidence="3" id="KW-0804">Transcription</keyword>
<proteinExistence type="predicted"/>
<dbReference type="SMART" id="SM00342">
    <property type="entry name" value="HTH_ARAC"/>
    <property type="match status" value="1"/>
</dbReference>
<dbReference type="AlphaFoldDB" id="A0A4R5AW56"/>
<dbReference type="Gene3D" id="1.10.10.60">
    <property type="entry name" value="Homeodomain-like"/>
    <property type="match status" value="1"/>
</dbReference>
<dbReference type="InterPro" id="IPR020449">
    <property type="entry name" value="Tscrpt_reg_AraC-type_HTH"/>
</dbReference>
<dbReference type="Proteomes" id="UP000295578">
    <property type="component" value="Unassembled WGS sequence"/>
</dbReference>
<dbReference type="SUPFAM" id="SSF46689">
    <property type="entry name" value="Homeodomain-like"/>
    <property type="match status" value="1"/>
</dbReference>
<dbReference type="PROSITE" id="PS00041">
    <property type="entry name" value="HTH_ARAC_FAMILY_1"/>
    <property type="match status" value="1"/>
</dbReference>
<evidence type="ECO:0000259" key="4">
    <source>
        <dbReference type="PROSITE" id="PS01124"/>
    </source>
</evidence>
<reference evidence="5 6" key="1">
    <citation type="submission" date="2019-03" db="EMBL/GenBank/DDBJ databases">
        <title>Draft genome sequences of novel Actinobacteria.</title>
        <authorList>
            <person name="Sahin N."/>
            <person name="Ay H."/>
            <person name="Saygin H."/>
        </authorList>
    </citation>
    <scope>NUCLEOTIDE SEQUENCE [LARGE SCALE GENOMIC DNA]</scope>
    <source>
        <strain evidence="5 6">DSM 45941</strain>
    </source>
</reference>
<keyword evidence="2" id="KW-0238">DNA-binding</keyword>
<organism evidence="5 6">
    <name type="scientific">Actinomadura darangshiensis</name>
    <dbReference type="NCBI Taxonomy" id="705336"/>
    <lineage>
        <taxon>Bacteria</taxon>
        <taxon>Bacillati</taxon>
        <taxon>Actinomycetota</taxon>
        <taxon>Actinomycetes</taxon>
        <taxon>Streptosporangiales</taxon>
        <taxon>Thermomonosporaceae</taxon>
        <taxon>Actinomadura</taxon>
    </lineage>
</organism>
<name>A0A4R5AW56_9ACTN</name>
<keyword evidence="1" id="KW-0805">Transcription regulation</keyword>
<dbReference type="Pfam" id="PF12833">
    <property type="entry name" value="HTH_18"/>
    <property type="match status" value="1"/>
</dbReference>
<evidence type="ECO:0000256" key="2">
    <source>
        <dbReference type="ARBA" id="ARBA00023125"/>
    </source>
</evidence>
<dbReference type="RefSeq" id="WP_132200527.1">
    <property type="nucleotide sequence ID" value="NZ_SMKY01000155.1"/>
</dbReference>
<accession>A0A4R5AW56</accession>
<dbReference type="PRINTS" id="PR00032">
    <property type="entry name" value="HTHARAC"/>
</dbReference>
<dbReference type="InterPro" id="IPR018060">
    <property type="entry name" value="HTH_AraC"/>
</dbReference>
<dbReference type="PANTHER" id="PTHR46796">
    <property type="entry name" value="HTH-TYPE TRANSCRIPTIONAL ACTIVATOR RHAS-RELATED"/>
    <property type="match status" value="1"/>
</dbReference>
<dbReference type="InterPro" id="IPR009057">
    <property type="entry name" value="Homeodomain-like_sf"/>
</dbReference>
<evidence type="ECO:0000313" key="6">
    <source>
        <dbReference type="Proteomes" id="UP000295578"/>
    </source>
</evidence>
<dbReference type="InterPro" id="IPR018062">
    <property type="entry name" value="HTH_AraC-typ_CS"/>
</dbReference>
<evidence type="ECO:0000256" key="3">
    <source>
        <dbReference type="ARBA" id="ARBA00023163"/>
    </source>
</evidence>
<dbReference type="OrthoDB" id="9799345at2"/>
<feature type="domain" description="HTH araC/xylS-type" evidence="4">
    <location>
        <begin position="216"/>
        <end position="317"/>
    </location>
</feature>
<comment type="caution">
    <text evidence="5">The sequence shown here is derived from an EMBL/GenBank/DDBJ whole genome shotgun (WGS) entry which is preliminary data.</text>
</comment>
<evidence type="ECO:0000313" key="5">
    <source>
        <dbReference type="EMBL" id="TDD75394.1"/>
    </source>
</evidence>